<dbReference type="AlphaFoldDB" id="A0A1B6H9P2"/>
<organism evidence="1">
    <name type="scientific">Homalodisca liturata</name>
    <dbReference type="NCBI Taxonomy" id="320908"/>
    <lineage>
        <taxon>Eukaryota</taxon>
        <taxon>Metazoa</taxon>
        <taxon>Ecdysozoa</taxon>
        <taxon>Arthropoda</taxon>
        <taxon>Hexapoda</taxon>
        <taxon>Insecta</taxon>
        <taxon>Pterygota</taxon>
        <taxon>Neoptera</taxon>
        <taxon>Paraneoptera</taxon>
        <taxon>Hemiptera</taxon>
        <taxon>Auchenorrhyncha</taxon>
        <taxon>Membracoidea</taxon>
        <taxon>Cicadellidae</taxon>
        <taxon>Cicadellinae</taxon>
        <taxon>Proconiini</taxon>
        <taxon>Homalodisca</taxon>
    </lineage>
</organism>
<protein>
    <submittedName>
        <fullName evidence="1">Uncharacterized protein</fullName>
    </submittedName>
</protein>
<dbReference type="EMBL" id="GECU01036319">
    <property type="protein sequence ID" value="JAS71387.1"/>
    <property type="molecule type" value="Transcribed_RNA"/>
</dbReference>
<reference evidence="1" key="1">
    <citation type="submission" date="2015-11" db="EMBL/GenBank/DDBJ databases">
        <title>De novo transcriptome assembly of four potential Pierce s Disease insect vectors from Arizona vineyards.</title>
        <authorList>
            <person name="Tassone E.E."/>
        </authorList>
    </citation>
    <scope>NUCLEOTIDE SEQUENCE</scope>
</reference>
<sequence length="167" mass="19085">HSETSIDIIATNLMPTEEIDTAVLHTSLSDHTGQICKINLEPNKAVIPRTSRRYFNARNLQKLKRILACETWEAVLNKQDADQAYTELNKTISEALDTACPIVNSRRSKRKNINTNQEQELELMRLKGAYTAALNKSILMSTVENKKQANDRKKEYDLLLKNLKKET</sequence>
<accession>A0A1B6H9P2</accession>
<feature type="non-terminal residue" evidence="1">
    <location>
        <position position="167"/>
    </location>
</feature>
<name>A0A1B6H9P2_9HEMI</name>
<feature type="non-terminal residue" evidence="1">
    <location>
        <position position="1"/>
    </location>
</feature>
<evidence type="ECO:0000313" key="1">
    <source>
        <dbReference type="EMBL" id="JAS71387.1"/>
    </source>
</evidence>
<proteinExistence type="predicted"/>
<gene>
    <name evidence="1" type="ORF">g.4166</name>
</gene>